<dbReference type="GeneID" id="106002150"/>
<dbReference type="OrthoDB" id="7442607at2759"/>
<feature type="region of interest" description="Disordered" evidence="1">
    <location>
        <begin position="95"/>
        <end position="114"/>
    </location>
</feature>
<feature type="compositionally biased region" description="Basic and acidic residues" evidence="1">
    <location>
        <begin position="1"/>
        <end position="12"/>
    </location>
</feature>
<feature type="non-terminal residue" evidence="3">
    <location>
        <position position="1"/>
    </location>
</feature>
<name>A0A1S3GUE0_DIPOR</name>
<dbReference type="RefSeq" id="XP_012892523.1">
    <property type="nucleotide sequence ID" value="XM_013037069.1"/>
</dbReference>
<proteinExistence type="predicted"/>
<feature type="region of interest" description="Disordered" evidence="1">
    <location>
        <begin position="1"/>
        <end position="78"/>
    </location>
</feature>
<accession>A0A1S3GUE0</accession>
<dbReference type="Proteomes" id="UP000081671">
    <property type="component" value="Unplaced"/>
</dbReference>
<gene>
    <name evidence="3" type="primary">LOC106002150</name>
</gene>
<evidence type="ECO:0000256" key="1">
    <source>
        <dbReference type="SAM" id="MobiDB-lite"/>
    </source>
</evidence>
<protein>
    <submittedName>
        <fullName evidence="3">T-box transcription factor TBX1-like</fullName>
    </submittedName>
</protein>
<dbReference type="KEGG" id="dord:106002150"/>
<feature type="non-terminal residue" evidence="3">
    <location>
        <position position="114"/>
    </location>
</feature>
<sequence>AAEARREFEREAGGPAMLSDPAHPPQLLARVLSPALPGAGGAGGLVPLPSASGGRPSPPHPELRLEAPGASEPLHHHPYKYPAAAYDHYLGAKSRPAPYPLPGLRGHGYHPHAH</sequence>
<evidence type="ECO:0000313" key="2">
    <source>
        <dbReference type="Proteomes" id="UP000081671"/>
    </source>
</evidence>
<dbReference type="InParanoid" id="A0A1S3GUE0"/>
<organism evidence="2 3">
    <name type="scientific">Dipodomys ordii</name>
    <name type="common">Ord's kangaroo rat</name>
    <dbReference type="NCBI Taxonomy" id="10020"/>
    <lineage>
        <taxon>Eukaryota</taxon>
        <taxon>Metazoa</taxon>
        <taxon>Chordata</taxon>
        <taxon>Craniata</taxon>
        <taxon>Vertebrata</taxon>
        <taxon>Euteleostomi</taxon>
        <taxon>Mammalia</taxon>
        <taxon>Eutheria</taxon>
        <taxon>Euarchontoglires</taxon>
        <taxon>Glires</taxon>
        <taxon>Rodentia</taxon>
        <taxon>Castorimorpha</taxon>
        <taxon>Heteromyidae</taxon>
        <taxon>Dipodomyinae</taxon>
        <taxon>Dipodomys</taxon>
    </lineage>
</organism>
<evidence type="ECO:0000313" key="3">
    <source>
        <dbReference type="RefSeq" id="XP_012892523.1"/>
    </source>
</evidence>
<reference evidence="3" key="1">
    <citation type="submission" date="2025-08" db="UniProtKB">
        <authorList>
            <consortium name="RefSeq"/>
        </authorList>
    </citation>
    <scope>IDENTIFICATION</scope>
    <source>
        <tissue evidence="3">Kidney</tissue>
    </source>
</reference>
<dbReference type="AlphaFoldDB" id="A0A1S3GUE0"/>
<keyword evidence="2" id="KW-1185">Reference proteome</keyword>